<proteinExistence type="predicted"/>
<keyword evidence="3" id="KW-1185">Reference proteome</keyword>
<organism evidence="2 3">
    <name type="scientific">Rangifer tarandus platyrhynchus</name>
    <name type="common">Svalbard reindeer</name>
    <dbReference type="NCBI Taxonomy" id="3082113"/>
    <lineage>
        <taxon>Eukaryota</taxon>
        <taxon>Metazoa</taxon>
        <taxon>Chordata</taxon>
        <taxon>Craniata</taxon>
        <taxon>Vertebrata</taxon>
        <taxon>Euteleostomi</taxon>
        <taxon>Mammalia</taxon>
        <taxon>Eutheria</taxon>
        <taxon>Laurasiatheria</taxon>
        <taxon>Artiodactyla</taxon>
        <taxon>Ruminantia</taxon>
        <taxon>Pecora</taxon>
        <taxon>Cervidae</taxon>
        <taxon>Odocoileinae</taxon>
        <taxon>Rangifer</taxon>
    </lineage>
</organism>
<dbReference type="EMBL" id="OX459968">
    <property type="protein sequence ID" value="CAI9172168.1"/>
    <property type="molecule type" value="Genomic_DNA"/>
</dbReference>
<feature type="region of interest" description="Disordered" evidence="1">
    <location>
        <begin position="1"/>
        <end position="273"/>
    </location>
</feature>
<feature type="compositionally biased region" description="Low complexity" evidence="1">
    <location>
        <begin position="31"/>
        <end position="49"/>
    </location>
</feature>
<sequence length="273" mass="27627">MVGITALRQKGAPLGPGQPSTGPGRDVRAEPALGQGLRGAGRPLLAAARRSPRRSRGCWGPAPARPEAPGTRRWCGGGKSGERGGVRVPSGGQATPPPPPEASPARSSPGACGAPSPRARLRRAPRRPGSYPKPSRRRSPPSSLSSRGLRRRSSWEGGSDRWLLPGGVWGPRAEREEPPSGASAAGGGAGAREGAGRLGPGRARGRGPSGVGAEAWGCDGKCAGGGLAPGEGEQRPAPFRAPPPRTPGQSRPGGLAKDRGTRVAVPPPRGVES</sequence>
<accession>A0ABN8ZFA4</accession>
<dbReference type="Proteomes" id="UP001176941">
    <property type="component" value="Chromosome 32"/>
</dbReference>
<name>A0ABN8ZFA4_RANTA</name>
<feature type="compositionally biased region" description="Gly residues" evidence="1">
    <location>
        <begin position="184"/>
        <end position="199"/>
    </location>
</feature>
<protein>
    <submittedName>
        <fullName evidence="2">Uncharacterized protein</fullName>
    </submittedName>
</protein>
<evidence type="ECO:0000313" key="3">
    <source>
        <dbReference type="Proteomes" id="UP001176941"/>
    </source>
</evidence>
<gene>
    <name evidence="2" type="ORF">MRATA1EN1_LOCUS21130</name>
</gene>
<reference evidence="2" key="1">
    <citation type="submission" date="2023-04" db="EMBL/GenBank/DDBJ databases">
        <authorList>
            <consortium name="ELIXIR-Norway"/>
        </authorList>
    </citation>
    <scope>NUCLEOTIDE SEQUENCE [LARGE SCALE GENOMIC DNA]</scope>
</reference>
<evidence type="ECO:0000256" key="1">
    <source>
        <dbReference type="SAM" id="MobiDB-lite"/>
    </source>
</evidence>
<evidence type="ECO:0000313" key="2">
    <source>
        <dbReference type="EMBL" id="CAI9172168.1"/>
    </source>
</evidence>
<feature type="compositionally biased region" description="Low complexity" evidence="1">
    <location>
        <begin position="103"/>
        <end position="118"/>
    </location>
</feature>